<evidence type="ECO:0000256" key="1">
    <source>
        <dbReference type="ARBA" id="ARBA00003543"/>
    </source>
</evidence>
<keyword evidence="5 10" id="KW-0813">Transport</keyword>
<evidence type="ECO:0000256" key="7">
    <source>
        <dbReference type="ARBA" id="ARBA00023136"/>
    </source>
</evidence>
<evidence type="ECO:0000259" key="13">
    <source>
        <dbReference type="Pfam" id="PF00401"/>
    </source>
</evidence>
<evidence type="ECO:0000256" key="8">
    <source>
        <dbReference type="ARBA" id="ARBA00023196"/>
    </source>
</evidence>
<keyword evidence="16" id="KW-1185">Reference proteome</keyword>
<sequence length="142" mass="15806">MANLIRLEIVTPDRNLLSEDVEYVGAPGVSGEFGVLHNHTPFLTALSIGSLFYKKEGRKYFVFVSGGFTEVTPTKVSILAEVAEKADEISIERARKAKERAEQRLQQEKEQIDYARAKAAMARAMHRLRCRDDAVSAGTCSM</sequence>
<dbReference type="AlphaFoldDB" id="D6SSC7"/>
<dbReference type="InterPro" id="IPR036794">
    <property type="entry name" value="ATP_F1_dsu/esu_C_sf"/>
</dbReference>
<name>D6SSC7_9BACT</name>
<accession>D6SSC7</accession>
<keyword evidence="7 10" id="KW-0472">Membrane</keyword>
<feature type="coiled-coil region" evidence="12">
    <location>
        <begin position="84"/>
        <end position="118"/>
    </location>
</feature>
<dbReference type="OrthoDB" id="9799969at2"/>
<evidence type="ECO:0000256" key="2">
    <source>
        <dbReference type="ARBA" id="ARBA00004202"/>
    </source>
</evidence>
<evidence type="ECO:0000256" key="10">
    <source>
        <dbReference type="HAMAP-Rule" id="MF_00530"/>
    </source>
</evidence>
<feature type="domain" description="ATP synthase F1 complex delta/epsilon subunit N-terminal" evidence="14">
    <location>
        <begin position="6"/>
        <end position="83"/>
    </location>
</feature>
<comment type="function">
    <text evidence="1 10">Produces ATP from ADP in the presence of a proton gradient across the membrane.</text>
</comment>
<comment type="similarity">
    <text evidence="3 10 11">Belongs to the ATPase epsilon chain family.</text>
</comment>
<dbReference type="SUPFAM" id="SSF51344">
    <property type="entry name" value="Epsilon subunit of F1F0-ATP synthase N-terminal domain"/>
    <property type="match status" value="1"/>
</dbReference>
<dbReference type="SUPFAM" id="SSF46604">
    <property type="entry name" value="Epsilon subunit of F1F0-ATP synthase C-terminal domain"/>
    <property type="match status" value="1"/>
</dbReference>
<evidence type="ECO:0000313" key="16">
    <source>
        <dbReference type="Proteomes" id="UP000005496"/>
    </source>
</evidence>
<dbReference type="Gene3D" id="1.20.5.440">
    <property type="entry name" value="ATP synthase delta/epsilon subunit, C-terminal domain"/>
    <property type="match status" value="1"/>
</dbReference>
<dbReference type="EMBL" id="ACJN02000003">
    <property type="protein sequence ID" value="EFI33593.1"/>
    <property type="molecule type" value="Genomic_DNA"/>
</dbReference>
<dbReference type="eggNOG" id="COG0355">
    <property type="taxonomic scope" value="Bacteria"/>
</dbReference>
<reference evidence="15" key="1">
    <citation type="submission" date="2010-05" db="EMBL/GenBank/DDBJ databases">
        <title>The draft genome of Desulfonatronospira thiodismutans ASO3-1.</title>
        <authorList>
            <consortium name="US DOE Joint Genome Institute (JGI-PGF)"/>
            <person name="Lucas S."/>
            <person name="Copeland A."/>
            <person name="Lapidus A."/>
            <person name="Cheng J.-F."/>
            <person name="Bruce D."/>
            <person name="Goodwin L."/>
            <person name="Pitluck S."/>
            <person name="Chertkov O."/>
            <person name="Brettin T."/>
            <person name="Detter J.C."/>
            <person name="Han C."/>
            <person name="Land M.L."/>
            <person name="Hauser L."/>
            <person name="Kyrpides N."/>
            <person name="Mikhailova N."/>
            <person name="Muyzer G."/>
            <person name="Woyke T."/>
        </authorList>
    </citation>
    <scope>NUCLEOTIDE SEQUENCE [LARGE SCALE GENOMIC DNA]</scope>
    <source>
        <strain evidence="15">ASO3-1</strain>
    </source>
</reference>
<evidence type="ECO:0000256" key="11">
    <source>
        <dbReference type="RuleBase" id="RU003656"/>
    </source>
</evidence>
<comment type="subunit">
    <text evidence="4 10 11">F-type ATPases have 2 components, CF(1) - the catalytic core - and CF(0) - the membrane proton channel. CF(1) has five subunits: alpha(3), beta(3), gamma(1), delta(1), epsilon(1). CF(0) has three main subunits: a, b and c.</text>
</comment>
<dbReference type="Gene3D" id="2.60.15.10">
    <property type="entry name" value="F0F1 ATP synthase delta/epsilon subunit, N-terminal"/>
    <property type="match status" value="1"/>
</dbReference>
<evidence type="ECO:0000256" key="4">
    <source>
        <dbReference type="ARBA" id="ARBA00011648"/>
    </source>
</evidence>
<dbReference type="GO" id="GO:0045259">
    <property type="term" value="C:proton-transporting ATP synthase complex"/>
    <property type="evidence" value="ECO:0007669"/>
    <property type="project" value="UniProtKB-KW"/>
</dbReference>
<keyword evidence="10" id="KW-0375">Hydrogen ion transport</keyword>
<evidence type="ECO:0000256" key="6">
    <source>
        <dbReference type="ARBA" id="ARBA00023065"/>
    </source>
</evidence>
<protein>
    <recommendedName>
        <fullName evidence="10">ATP synthase epsilon chain</fullName>
    </recommendedName>
    <alternativeName>
        <fullName evidence="10">ATP synthase F1 sector epsilon subunit</fullName>
    </alternativeName>
    <alternativeName>
        <fullName evidence="10">F-ATPase epsilon subunit</fullName>
    </alternativeName>
</protein>
<evidence type="ECO:0000259" key="14">
    <source>
        <dbReference type="Pfam" id="PF02823"/>
    </source>
</evidence>
<dbReference type="NCBIfam" id="TIGR01216">
    <property type="entry name" value="ATP_synt_epsi"/>
    <property type="match status" value="1"/>
</dbReference>
<evidence type="ECO:0000313" key="15">
    <source>
        <dbReference type="EMBL" id="EFI33593.1"/>
    </source>
</evidence>
<dbReference type="Pfam" id="PF02823">
    <property type="entry name" value="ATP-synt_DE_N"/>
    <property type="match status" value="1"/>
</dbReference>
<dbReference type="InterPro" id="IPR020546">
    <property type="entry name" value="ATP_synth_F1_dsu/esu_N"/>
</dbReference>
<evidence type="ECO:0000256" key="9">
    <source>
        <dbReference type="ARBA" id="ARBA00023310"/>
    </source>
</evidence>
<comment type="subcellular location">
    <subcellularLocation>
        <location evidence="2 10">Cell membrane</location>
        <topology evidence="2 10">Peripheral membrane protein</topology>
    </subcellularLocation>
</comment>
<dbReference type="GO" id="GO:0005524">
    <property type="term" value="F:ATP binding"/>
    <property type="evidence" value="ECO:0007669"/>
    <property type="project" value="UniProtKB-UniRule"/>
</dbReference>
<dbReference type="GO" id="GO:0046933">
    <property type="term" value="F:proton-transporting ATP synthase activity, rotational mechanism"/>
    <property type="evidence" value="ECO:0007669"/>
    <property type="project" value="UniProtKB-UniRule"/>
</dbReference>
<dbReference type="InterPro" id="IPR001469">
    <property type="entry name" value="ATP_synth_F1_dsu/esu"/>
</dbReference>
<dbReference type="CDD" id="cd12152">
    <property type="entry name" value="F1-ATPase_delta"/>
    <property type="match status" value="1"/>
</dbReference>
<dbReference type="InterPro" id="IPR036771">
    <property type="entry name" value="ATPsynth_dsu/esu_N"/>
</dbReference>
<dbReference type="GO" id="GO:0005886">
    <property type="term" value="C:plasma membrane"/>
    <property type="evidence" value="ECO:0007669"/>
    <property type="project" value="UniProtKB-SubCell"/>
</dbReference>
<feature type="domain" description="ATP synthase epsilon subunit C-terminal" evidence="13">
    <location>
        <begin position="87"/>
        <end position="129"/>
    </location>
</feature>
<proteinExistence type="inferred from homology"/>
<keyword evidence="9 10" id="KW-0066">ATP synthesis</keyword>
<evidence type="ECO:0000256" key="12">
    <source>
        <dbReference type="SAM" id="Coils"/>
    </source>
</evidence>
<comment type="caution">
    <text evidence="15">The sequence shown here is derived from an EMBL/GenBank/DDBJ whole genome shotgun (WGS) entry which is preliminary data.</text>
</comment>
<evidence type="ECO:0000256" key="3">
    <source>
        <dbReference type="ARBA" id="ARBA00005712"/>
    </source>
</evidence>
<dbReference type="InterPro" id="IPR020547">
    <property type="entry name" value="ATP_synth_F1_esu_C"/>
</dbReference>
<organism evidence="15 16">
    <name type="scientific">Desulfonatronospira thiodismutans ASO3-1</name>
    <dbReference type="NCBI Taxonomy" id="555779"/>
    <lineage>
        <taxon>Bacteria</taxon>
        <taxon>Pseudomonadati</taxon>
        <taxon>Thermodesulfobacteriota</taxon>
        <taxon>Desulfovibrionia</taxon>
        <taxon>Desulfovibrionales</taxon>
        <taxon>Desulfonatronovibrionaceae</taxon>
        <taxon>Desulfonatronospira</taxon>
    </lineage>
</organism>
<dbReference type="NCBIfam" id="NF009980">
    <property type="entry name" value="PRK13446.1"/>
    <property type="match status" value="1"/>
</dbReference>
<keyword evidence="6 10" id="KW-0406">Ion transport</keyword>
<dbReference type="PANTHER" id="PTHR13822:SF10">
    <property type="entry name" value="ATP SYNTHASE EPSILON CHAIN, CHLOROPLASTIC"/>
    <property type="match status" value="1"/>
</dbReference>
<evidence type="ECO:0000256" key="5">
    <source>
        <dbReference type="ARBA" id="ARBA00022448"/>
    </source>
</evidence>
<keyword evidence="12" id="KW-0175">Coiled coil</keyword>
<dbReference type="Pfam" id="PF00401">
    <property type="entry name" value="ATP-synt_DE"/>
    <property type="match status" value="1"/>
</dbReference>
<dbReference type="HAMAP" id="MF_00530">
    <property type="entry name" value="ATP_synth_epsil_bac"/>
    <property type="match status" value="1"/>
</dbReference>
<keyword evidence="10" id="KW-1003">Cell membrane</keyword>
<gene>
    <name evidence="10" type="primary">atpC</name>
    <name evidence="15" type="ORF">Dthio_PD0928</name>
</gene>
<dbReference type="PANTHER" id="PTHR13822">
    <property type="entry name" value="ATP SYNTHASE DELTA/EPSILON CHAIN"/>
    <property type="match status" value="1"/>
</dbReference>
<dbReference type="RefSeq" id="WP_008870943.1">
    <property type="nucleotide sequence ID" value="NZ_ACJN02000003.1"/>
</dbReference>
<dbReference type="Proteomes" id="UP000005496">
    <property type="component" value="Unassembled WGS sequence"/>
</dbReference>
<keyword evidence="8 10" id="KW-0139">CF(1)</keyword>